<evidence type="ECO:0008006" key="3">
    <source>
        <dbReference type="Google" id="ProtNLM"/>
    </source>
</evidence>
<dbReference type="AlphaFoldDB" id="A0ABD3PVI9"/>
<reference evidence="1 2" key="1">
    <citation type="journal article" date="2020" name="G3 (Bethesda)">
        <title>Improved Reference Genome for Cyclotella cryptica CCMP332, a Model for Cell Wall Morphogenesis, Salinity Adaptation, and Lipid Production in Diatoms (Bacillariophyta).</title>
        <authorList>
            <person name="Roberts W.R."/>
            <person name="Downey K.M."/>
            <person name="Ruck E.C."/>
            <person name="Traller J.C."/>
            <person name="Alverson A.J."/>
        </authorList>
    </citation>
    <scope>NUCLEOTIDE SEQUENCE [LARGE SCALE GENOMIC DNA]</scope>
    <source>
        <strain evidence="1 2">CCMP332</strain>
    </source>
</reference>
<dbReference type="PANTHER" id="PTHR43433:SF10">
    <property type="entry name" value="AB HYDROLASE-1 DOMAIN-CONTAINING PROTEIN"/>
    <property type="match status" value="1"/>
</dbReference>
<protein>
    <recommendedName>
        <fullName evidence="3">AB hydrolase-1 domain-containing protein</fullName>
    </recommendedName>
</protein>
<accession>A0ABD3PVI9</accession>
<dbReference type="Proteomes" id="UP001516023">
    <property type="component" value="Unassembled WGS sequence"/>
</dbReference>
<dbReference type="Gene3D" id="3.40.50.1820">
    <property type="entry name" value="alpha/beta hydrolase"/>
    <property type="match status" value="1"/>
</dbReference>
<evidence type="ECO:0000313" key="2">
    <source>
        <dbReference type="Proteomes" id="UP001516023"/>
    </source>
</evidence>
<name>A0ABD3PVI9_9STRA</name>
<comment type="caution">
    <text evidence="1">The sequence shown here is derived from an EMBL/GenBank/DDBJ whole genome shotgun (WGS) entry which is preliminary data.</text>
</comment>
<dbReference type="PANTHER" id="PTHR43433">
    <property type="entry name" value="HYDROLASE, ALPHA/BETA FOLD FAMILY PROTEIN"/>
    <property type="match status" value="1"/>
</dbReference>
<evidence type="ECO:0000313" key="1">
    <source>
        <dbReference type="EMBL" id="KAL3791752.1"/>
    </source>
</evidence>
<proteinExistence type="predicted"/>
<dbReference type="EMBL" id="JABMIG020000110">
    <property type="protein sequence ID" value="KAL3791752.1"/>
    <property type="molecule type" value="Genomic_DNA"/>
</dbReference>
<sequence>MTASKSIALRAYHAPDGRCIHYAAACLRKEAGASIGATFVNVDADVIGRVNTCWVIFYPAGPNRRLLELILARYAPNFDCDKDVLFLCINRPGKGGTSGSHSISNDEDVSPEQQHVNTTCQDVVTILDYYQIPKTSLFYMCAGSTFCYSFAARYSDRSTGCIIGVSSWILRSCPSQAEEKRSEDHAELPPIHSFTHRMAMNGLFGPKWFVSNLASGSMSNVHGLFGLLPPTFIVNHFKKTLSLHERNDFDEHYSDRGGVGLIEDLMWMNQDGSDGEGSLFVNSKDVNITNTATNTYDGNAKDISVCLTTQEELGLVYDTSMPTQRQVLLWHGTKDHMISVAGAEYLASQIPHATLNKVTEGTHQGTMFFFPDSVMIALNSISSEV</sequence>
<dbReference type="SUPFAM" id="SSF53474">
    <property type="entry name" value="alpha/beta-Hydrolases"/>
    <property type="match status" value="1"/>
</dbReference>
<keyword evidence="2" id="KW-1185">Reference proteome</keyword>
<dbReference type="InterPro" id="IPR050471">
    <property type="entry name" value="AB_hydrolase"/>
</dbReference>
<gene>
    <name evidence="1" type="ORF">HJC23_007519</name>
</gene>
<dbReference type="InterPro" id="IPR029058">
    <property type="entry name" value="AB_hydrolase_fold"/>
</dbReference>
<organism evidence="1 2">
    <name type="scientific">Cyclotella cryptica</name>
    <dbReference type="NCBI Taxonomy" id="29204"/>
    <lineage>
        <taxon>Eukaryota</taxon>
        <taxon>Sar</taxon>
        <taxon>Stramenopiles</taxon>
        <taxon>Ochrophyta</taxon>
        <taxon>Bacillariophyta</taxon>
        <taxon>Coscinodiscophyceae</taxon>
        <taxon>Thalassiosirophycidae</taxon>
        <taxon>Stephanodiscales</taxon>
        <taxon>Stephanodiscaceae</taxon>
        <taxon>Cyclotella</taxon>
    </lineage>
</organism>